<sequence length="178" mass="18580">MTLDPTLIAPSPGDAVVAKLEDPRVAAALCDLLEHADLLAVLVTGLDAMIRRGDTITGGLAKAVGDWREAMAETAGDREPVDLAKLASSLRTLSAAVSDATPGLEALFRSALTDPRAVDVASSVARSIIAGAEAAKREPAKPMGAFALLRTLKDEDVARGLNFLIHVARAFGRELKES</sequence>
<keyword evidence="2" id="KW-1185">Reference proteome</keyword>
<dbReference type="AlphaFoldDB" id="A0A543IXZ8"/>
<name>A0A543IXZ8_9ACTN</name>
<dbReference type="OrthoDB" id="3789971at2"/>
<dbReference type="RefSeq" id="WP_142259466.1">
    <property type="nucleotide sequence ID" value="NZ_BMPV01000001.1"/>
</dbReference>
<proteinExistence type="predicted"/>
<dbReference type="EMBL" id="VFPQ01000001">
    <property type="protein sequence ID" value="TQM75450.1"/>
    <property type="molecule type" value="Genomic_DNA"/>
</dbReference>
<protein>
    <submittedName>
        <fullName evidence="1">Uncharacterized protein DUF1641</fullName>
    </submittedName>
</protein>
<comment type="caution">
    <text evidence="1">The sequence shown here is derived from an EMBL/GenBank/DDBJ whole genome shotgun (WGS) entry which is preliminary data.</text>
</comment>
<gene>
    <name evidence="1" type="ORF">FHX40_2158</name>
</gene>
<evidence type="ECO:0000313" key="1">
    <source>
        <dbReference type="EMBL" id="TQM75450.1"/>
    </source>
</evidence>
<dbReference type="InterPro" id="IPR012440">
    <property type="entry name" value="DUF1641"/>
</dbReference>
<dbReference type="PANTHER" id="PTHR39180">
    <property type="match status" value="1"/>
</dbReference>
<accession>A0A543IXZ8</accession>
<evidence type="ECO:0000313" key="2">
    <source>
        <dbReference type="Proteomes" id="UP000319213"/>
    </source>
</evidence>
<dbReference type="PANTHER" id="PTHR39180:SF2">
    <property type="entry name" value="DUF1641 DOMAIN-CONTAINING PROTEIN"/>
    <property type="match status" value="1"/>
</dbReference>
<reference evidence="1 2" key="1">
    <citation type="submission" date="2019-06" db="EMBL/GenBank/DDBJ databases">
        <title>Sequencing the genomes of 1000 actinobacteria strains.</title>
        <authorList>
            <person name="Klenk H.-P."/>
        </authorList>
    </citation>
    <scope>NUCLEOTIDE SEQUENCE [LARGE SCALE GENOMIC DNA]</scope>
    <source>
        <strain evidence="1 2">DSM 43186</strain>
    </source>
</reference>
<dbReference type="Proteomes" id="UP000319213">
    <property type="component" value="Unassembled WGS sequence"/>
</dbReference>
<dbReference type="Pfam" id="PF07849">
    <property type="entry name" value="DUF1641"/>
    <property type="match status" value="1"/>
</dbReference>
<organism evidence="1 2">
    <name type="scientific">Thermopolyspora flexuosa</name>
    <dbReference type="NCBI Taxonomy" id="103836"/>
    <lineage>
        <taxon>Bacteria</taxon>
        <taxon>Bacillati</taxon>
        <taxon>Actinomycetota</taxon>
        <taxon>Actinomycetes</taxon>
        <taxon>Streptosporangiales</taxon>
        <taxon>Streptosporangiaceae</taxon>
        <taxon>Thermopolyspora</taxon>
    </lineage>
</organism>